<gene>
    <name evidence="1" type="ORF">SAMN05444373_10618</name>
</gene>
<dbReference type="EMBL" id="FQZP01000061">
    <property type="protein sequence ID" value="SHJ49432.1"/>
    <property type="molecule type" value="Genomic_DNA"/>
</dbReference>
<keyword evidence="2" id="KW-1185">Reference proteome</keyword>
<dbReference type="SUPFAM" id="SSF52218">
    <property type="entry name" value="Flavoproteins"/>
    <property type="match status" value="1"/>
</dbReference>
<sequence length="184" mass="21427">MEIFRLNRTEEHDNYAARFGASDGIILVFPLYTDAMPGIVMAFIEKLSPWIGRMKGKRLGFIIHSGFPEPAHSRYIQRYLEWLCSKFQAEYAGTCVMGGSEGLRYMNEGSMDNKRLLFNRLGHDFISRGRFSPDTLKRIAGKEKLPVAMRFWFRLTGFSNAYWDMLLKKNHAYDTRFARPYSVE</sequence>
<name>A0A1M6JS32_9FIRM</name>
<organism evidence="1 2">
    <name type="scientific">Thermoclostridium caenicola</name>
    <dbReference type="NCBI Taxonomy" id="659425"/>
    <lineage>
        <taxon>Bacteria</taxon>
        <taxon>Bacillati</taxon>
        <taxon>Bacillota</taxon>
        <taxon>Clostridia</taxon>
        <taxon>Eubacteriales</taxon>
        <taxon>Oscillospiraceae</taxon>
        <taxon>Thermoclostridium</taxon>
    </lineage>
</organism>
<reference evidence="1 2" key="1">
    <citation type="submission" date="2016-11" db="EMBL/GenBank/DDBJ databases">
        <authorList>
            <person name="Varghese N."/>
            <person name="Submissions S."/>
        </authorList>
    </citation>
    <scope>NUCLEOTIDE SEQUENCE [LARGE SCALE GENOMIC DNA]</scope>
    <source>
        <strain evidence="1 2">DSM 19027</strain>
    </source>
</reference>
<dbReference type="RefSeq" id="WP_149679548.1">
    <property type="nucleotide sequence ID" value="NZ_FQZP01000061.1"/>
</dbReference>
<dbReference type="Proteomes" id="UP000324781">
    <property type="component" value="Unassembled WGS sequence"/>
</dbReference>
<protein>
    <submittedName>
        <fullName evidence="1">Flavodoxin-like fold</fullName>
    </submittedName>
</protein>
<evidence type="ECO:0000313" key="2">
    <source>
        <dbReference type="Proteomes" id="UP000324781"/>
    </source>
</evidence>
<evidence type="ECO:0000313" key="1">
    <source>
        <dbReference type="EMBL" id="SHJ49432.1"/>
    </source>
</evidence>
<dbReference type="InterPro" id="IPR029039">
    <property type="entry name" value="Flavoprotein-like_sf"/>
</dbReference>
<dbReference type="OrthoDB" id="9805976at2"/>
<accession>A0A1M6JS32</accession>
<proteinExistence type="predicted"/>
<dbReference type="Gene3D" id="3.40.50.360">
    <property type="match status" value="1"/>
</dbReference>
<dbReference type="AlphaFoldDB" id="A0A1M6JS32"/>